<dbReference type="RefSeq" id="XP_056037165.1">
    <property type="nucleotide sequence ID" value="XM_056179393.1"/>
</dbReference>
<dbReference type="InterPro" id="IPR003736">
    <property type="entry name" value="PAAI_dom"/>
</dbReference>
<dbReference type="CDD" id="cd03443">
    <property type="entry name" value="PaaI_thioesterase"/>
    <property type="match status" value="1"/>
</dbReference>
<dbReference type="EMBL" id="CP115611">
    <property type="protein sequence ID" value="WBW72922.1"/>
    <property type="molecule type" value="Genomic_DNA"/>
</dbReference>
<dbReference type="Gene3D" id="3.10.129.10">
    <property type="entry name" value="Hotdog Thioesterase"/>
    <property type="match status" value="1"/>
</dbReference>
<sequence>MAANPGSSKVVTFVRSVWQDFKNTNGFDACLLGDIQILRAIPGSVECSLKLEKRHLNRMGNLHGGCIAALTDLSGSLALASRGLFVSGVSIDMNQTFLKSGGTLGSQILLHAKCDRLGSNIAFTSVDFFTEAKETFAKGRHTKFVRNALNDPRNCFDLD</sequence>
<dbReference type="SUPFAM" id="SSF54637">
    <property type="entry name" value="Thioesterase/thiol ester dehydrase-isomerase"/>
    <property type="match status" value="1"/>
</dbReference>
<name>A0AAE9WAU6_9SCHI</name>
<comment type="similarity">
    <text evidence="1">Belongs to the thioesterase PaaI family.</text>
</comment>
<protein>
    <submittedName>
        <fullName evidence="4">Acyl-coenzyme A thioesterase The13</fullName>
    </submittedName>
</protein>
<dbReference type="InterPro" id="IPR029069">
    <property type="entry name" value="HotDog_dom_sf"/>
</dbReference>
<dbReference type="FunFam" id="3.10.129.10:FF:000033">
    <property type="entry name" value="acyl-coenzyme A thioesterase 13"/>
    <property type="match status" value="1"/>
</dbReference>
<accession>A0AAE9WAU6</accession>
<dbReference type="Pfam" id="PF03061">
    <property type="entry name" value="4HBT"/>
    <property type="match status" value="1"/>
</dbReference>
<evidence type="ECO:0000259" key="3">
    <source>
        <dbReference type="Pfam" id="PF03061"/>
    </source>
</evidence>
<dbReference type="NCBIfam" id="TIGR00369">
    <property type="entry name" value="unchar_dom_1"/>
    <property type="match status" value="1"/>
</dbReference>
<reference evidence="4 5" key="1">
    <citation type="journal article" date="2023" name="G3 (Bethesda)">
        <title>A high-quality reference genome for the fission yeast Schizosaccharomyces osmophilus.</title>
        <authorList>
            <person name="Jia G.S."/>
            <person name="Zhang W.C."/>
            <person name="Liang Y."/>
            <person name="Liu X.H."/>
            <person name="Rhind N."/>
            <person name="Pidoux A."/>
            <person name="Brysch-Herzberg M."/>
            <person name="Du L.L."/>
        </authorList>
    </citation>
    <scope>NUCLEOTIDE SEQUENCE [LARGE SCALE GENOMIC DNA]</scope>
    <source>
        <strain evidence="4 5">CBS 15793</strain>
    </source>
</reference>
<feature type="domain" description="Thioesterase" evidence="3">
    <location>
        <begin position="59"/>
        <end position="133"/>
    </location>
</feature>
<dbReference type="PANTHER" id="PTHR21660">
    <property type="entry name" value="THIOESTERASE SUPERFAMILY MEMBER-RELATED"/>
    <property type="match status" value="1"/>
</dbReference>
<dbReference type="KEGG" id="som:SOMG_00599"/>
<keyword evidence="2" id="KW-0378">Hydrolase</keyword>
<evidence type="ECO:0000313" key="4">
    <source>
        <dbReference type="EMBL" id="WBW72922.1"/>
    </source>
</evidence>
<gene>
    <name evidence="4" type="primary">the13</name>
    <name evidence="4" type="ORF">SOMG_00599</name>
</gene>
<keyword evidence="5" id="KW-1185">Reference proteome</keyword>
<dbReference type="InterPro" id="IPR006683">
    <property type="entry name" value="Thioestr_dom"/>
</dbReference>
<evidence type="ECO:0000256" key="2">
    <source>
        <dbReference type="ARBA" id="ARBA00022801"/>
    </source>
</evidence>
<dbReference type="AlphaFoldDB" id="A0AAE9WAU6"/>
<dbReference type="GO" id="GO:0047617">
    <property type="term" value="F:fatty acyl-CoA hydrolase activity"/>
    <property type="evidence" value="ECO:0007669"/>
    <property type="project" value="InterPro"/>
</dbReference>
<evidence type="ECO:0000313" key="5">
    <source>
        <dbReference type="Proteomes" id="UP001212411"/>
    </source>
</evidence>
<evidence type="ECO:0000256" key="1">
    <source>
        <dbReference type="ARBA" id="ARBA00008324"/>
    </source>
</evidence>
<organism evidence="4 5">
    <name type="scientific">Schizosaccharomyces osmophilus</name>
    <dbReference type="NCBI Taxonomy" id="2545709"/>
    <lineage>
        <taxon>Eukaryota</taxon>
        <taxon>Fungi</taxon>
        <taxon>Dikarya</taxon>
        <taxon>Ascomycota</taxon>
        <taxon>Taphrinomycotina</taxon>
        <taxon>Schizosaccharomycetes</taxon>
        <taxon>Schizosaccharomycetales</taxon>
        <taxon>Schizosaccharomycetaceae</taxon>
        <taxon>Schizosaccharomyces</taxon>
    </lineage>
</organism>
<dbReference type="InterPro" id="IPR039298">
    <property type="entry name" value="ACOT13"/>
</dbReference>
<dbReference type="GeneID" id="80874082"/>
<dbReference type="Proteomes" id="UP001212411">
    <property type="component" value="Chromosome 1"/>
</dbReference>
<proteinExistence type="inferred from homology"/>
<dbReference type="PANTHER" id="PTHR21660:SF1">
    <property type="entry name" value="ACYL-COENZYME A THIOESTERASE 13"/>
    <property type="match status" value="1"/>
</dbReference>